<dbReference type="InterPro" id="IPR053967">
    <property type="entry name" value="LlgE_F_G-like_D1"/>
</dbReference>
<dbReference type="InterPro" id="IPR001444">
    <property type="entry name" value="Flag_bb_rod_N"/>
</dbReference>
<dbReference type="PANTHER" id="PTHR30435">
    <property type="entry name" value="FLAGELLAR PROTEIN"/>
    <property type="match status" value="1"/>
</dbReference>
<keyword evidence="3 4" id="KW-0975">Bacterial flagellum</keyword>
<dbReference type="PROSITE" id="PS00588">
    <property type="entry name" value="FLAGELLA_BB_ROD"/>
    <property type="match status" value="1"/>
</dbReference>
<dbReference type="EMBL" id="BAABBF010000013">
    <property type="protein sequence ID" value="GAA3724688.1"/>
    <property type="molecule type" value="Genomic_DNA"/>
</dbReference>
<dbReference type="PANTHER" id="PTHR30435:SF19">
    <property type="entry name" value="FLAGELLAR BASAL-BODY ROD PROTEIN FLGG"/>
    <property type="match status" value="1"/>
</dbReference>
<dbReference type="Pfam" id="PF00460">
    <property type="entry name" value="Flg_bb_rod"/>
    <property type="match status" value="1"/>
</dbReference>
<sequence length="247" mass="26355">MDISSYVLLSQEQALRRRLDVAANNMANMSTAGFKRERPVFREYVEQQTEAAVKDARKTSFVLDYGAMHDTAAGSFQSTGNPMDVMIDGPGYLSVEAPGGGTAFTRAGFVKLNEAGELTTAGGQRLLGEGGRPIAVAADQRATLSIGGDGSVMGKDGPIGRLTVTVFNDERMVTPRGDGLMAATGGRELTAAETKLKTGGIEASNVEPIVETTQMVEILRAYQSSMKMSQDIDDLRRRAIDRLGKLG</sequence>
<dbReference type="InterPro" id="IPR020013">
    <property type="entry name" value="Flagellar_FlgE/F/G"/>
</dbReference>
<reference evidence="9" key="1">
    <citation type="journal article" date="2019" name="Int. J. Syst. Evol. Microbiol.">
        <title>The Global Catalogue of Microorganisms (GCM) 10K type strain sequencing project: providing services to taxonomists for standard genome sequencing and annotation.</title>
        <authorList>
            <consortium name="The Broad Institute Genomics Platform"/>
            <consortium name="The Broad Institute Genome Sequencing Center for Infectious Disease"/>
            <person name="Wu L."/>
            <person name="Ma J."/>
        </authorList>
    </citation>
    <scope>NUCLEOTIDE SEQUENCE [LARGE SCALE GENOMIC DNA]</scope>
    <source>
        <strain evidence="9">JCM 17498</strain>
    </source>
</reference>
<dbReference type="InterPro" id="IPR010930">
    <property type="entry name" value="Flg_bb/hook_C_dom"/>
</dbReference>
<evidence type="ECO:0000313" key="8">
    <source>
        <dbReference type="EMBL" id="GAA3724688.1"/>
    </source>
</evidence>
<dbReference type="RefSeq" id="WP_344694756.1">
    <property type="nucleotide sequence ID" value="NZ_BAABBF010000013.1"/>
</dbReference>
<evidence type="ECO:0000259" key="6">
    <source>
        <dbReference type="Pfam" id="PF06429"/>
    </source>
</evidence>
<organism evidence="8 9">
    <name type="scientific">Sphingomonas cynarae</name>
    <dbReference type="NCBI Taxonomy" id="930197"/>
    <lineage>
        <taxon>Bacteria</taxon>
        <taxon>Pseudomonadati</taxon>
        <taxon>Pseudomonadota</taxon>
        <taxon>Alphaproteobacteria</taxon>
        <taxon>Sphingomonadales</taxon>
        <taxon>Sphingomonadaceae</taxon>
        <taxon>Sphingomonas</taxon>
    </lineage>
</organism>
<protein>
    <submittedName>
        <fullName evidence="8">Flagellar basal-body rod protein FlgF</fullName>
    </submittedName>
</protein>
<evidence type="ECO:0000256" key="2">
    <source>
        <dbReference type="ARBA" id="ARBA00009677"/>
    </source>
</evidence>
<proteinExistence type="inferred from homology"/>
<name>A0ABP7EU49_9SPHN</name>
<dbReference type="Proteomes" id="UP001500523">
    <property type="component" value="Unassembled WGS sequence"/>
</dbReference>
<evidence type="ECO:0000313" key="9">
    <source>
        <dbReference type="Proteomes" id="UP001500523"/>
    </source>
</evidence>
<dbReference type="InterPro" id="IPR037925">
    <property type="entry name" value="FlgE/F/G-like"/>
</dbReference>
<keyword evidence="8" id="KW-0282">Flagellum</keyword>
<keyword evidence="8" id="KW-0966">Cell projection</keyword>
<feature type="domain" description="Flagellar basal body rod protein N-terminal" evidence="5">
    <location>
        <begin position="13"/>
        <end position="35"/>
    </location>
</feature>
<comment type="similarity">
    <text evidence="2 4">Belongs to the flagella basal body rod proteins family.</text>
</comment>
<dbReference type="Pfam" id="PF22692">
    <property type="entry name" value="LlgE_F_G_D1"/>
    <property type="match status" value="1"/>
</dbReference>
<dbReference type="SUPFAM" id="SSF117143">
    <property type="entry name" value="Flagellar hook protein flgE"/>
    <property type="match status" value="1"/>
</dbReference>
<keyword evidence="8" id="KW-0969">Cilium</keyword>
<dbReference type="NCBIfam" id="TIGR03506">
    <property type="entry name" value="FlgEFG_subfam"/>
    <property type="match status" value="1"/>
</dbReference>
<evidence type="ECO:0000256" key="1">
    <source>
        <dbReference type="ARBA" id="ARBA00004117"/>
    </source>
</evidence>
<dbReference type="Pfam" id="PF06429">
    <property type="entry name" value="Flg_bbr_C"/>
    <property type="match status" value="1"/>
</dbReference>
<evidence type="ECO:0000256" key="3">
    <source>
        <dbReference type="ARBA" id="ARBA00023143"/>
    </source>
</evidence>
<evidence type="ECO:0000259" key="7">
    <source>
        <dbReference type="Pfam" id="PF22692"/>
    </source>
</evidence>
<feature type="domain" description="Flagellar basal-body/hook protein C-terminal" evidence="6">
    <location>
        <begin position="199"/>
        <end position="241"/>
    </location>
</feature>
<comment type="caution">
    <text evidence="8">The sequence shown here is derived from an EMBL/GenBank/DDBJ whole genome shotgun (WGS) entry which is preliminary data.</text>
</comment>
<accession>A0ABP7EU49</accession>
<keyword evidence="9" id="KW-1185">Reference proteome</keyword>
<comment type="subcellular location">
    <subcellularLocation>
        <location evidence="1 4">Bacterial flagellum basal body</location>
    </subcellularLocation>
</comment>
<dbReference type="InterPro" id="IPR019776">
    <property type="entry name" value="Flagellar_basal_body_rod_CS"/>
</dbReference>
<feature type="domain" description="Flagellar hook protein FlgE/F/G-like D1" evidence="7">
    <location>
        <begin position="86"/>
        <end position="153"/>
    </location>
</feature>
<gene>
    <name evidence="8" type="primary">flgF</name>
    <name evidence="8" type="ORF">GCM10022268_35910</name>
</gene>
<evidence type="ECO:0000256" key="4">
    <source>
        <dbReference type="RuleBase" id="RU362116"/>
    </source>
</evidence>
<evidence type="ECO:0000259" key="5">
    <source>
        <dbReference type="Pfam" id="PF00460"/>
    </source>
</evidence>